<dbReference type="GO" id="GO:0005737">
    <property type="term" value="C:cytoplasm"/>
    <property type="evidence" value="ECO:0007669"/>
    <property type="project" value="InterPro"/>
</dbReference>
<evidence type="ECO:0000256" key="2">
    <source>
        <dbReference type="ARBA" id="ARBA00022737"/>
    </source>
</evidence>
<organism evidence="8 9">
    <name type="scientific">Phakopsora pachyrhizi</name>
    <name type="common">Asian soybean rust disease fungus</name>
    <dbReference type="NCBI Taxonomy" id="170000"/>
    <lineage>
        <taxon>Eukaryota</taxon>
        <taxon>Fungi</taxon>
        <taxon>Dikarya</taxon>
        <taxon>Basidiomycota</taxon>
        <taxon>Pucciniomycotina</taxon>
        <taxon>Pucciniomycetes</taxon>
        <taxon>Pucciniales</taxon>
        <taxon>Phakopsoraceae</taxon>
        <taxon>Phakopsora</taxon>
    </lineage>
</organism>
<evidence type="ECO:0000256" key="5">
    <source>
        <dbReference type="SAM" id="MobiDB-lite"/>
    </source>
</evidence>
<dbReference type="InterPro" id="IPR027267">
    <property type="entry name" value="AH/BAR_dom_sf"/>
</dbReference>
<dbReference type="Pfam" id="PF14604">
    <property type="entry name" value="SH3_9"/>
    <property type="match status" value="1"/>
</dbReference>
<dbReference type="PROSITE" id="PS50002">
    <property type="entry name" value="SH3"/>
    <property type="match status" value="1"/>
</dbReference>
<dbReference type="InterPro" id="IPR001452">
    <property type="entry name" value="SH3_domain"/>
</dbReference>
<dbReference type="EMBL" id="CALTRL010005954">
    <property type="protein sequence ID" value="CAH7688110.1"/>
    <property type="molecule type" value="Genomic_DNA"/>
</dbReference>
<evidence type="ECO:0000313" key="8">
    <source>
        <dbReference type="EMBL" id="CAH7688110.1"/>
    </source>
</evidence>
<dbReference type="PROSITE" id="PS51021">
    <property type="entry name" value="BAR"/>
    <property type="match status" value="1"/>
</dbReference>
<dbReference type="Gene3D" id="2.30.30.40">
    <property type="entry name" value="SH3 Domains"/>
    <property type="match status" value="1"/>
</dbReference>
<feature type="region of interest" description="Disordered" evidence="5">
    <location>
        <begin position="234"/>
        <end position="419"/>
    </location>
</feature>
<dbReference type="SMART" id="SM00721">
    <property type="entry name" value="BAR"/>
    <property type="match status" value="1"/>
</dbReference>
<dbReference type="InterPro" id="IPR004148">
    <property type="entry name" value="BAR_dom"/>
</dbReference>
<keyword evidence="9" id="KW-1185">Reference proteome</keyword>
<dbReference type="AlphaFoldDB" id="A0AAV0BLC9"/>
<keyword evidence="2" id="KW-0677">Repeat</keyword>
<evidence type="ECO:0000313" key="9">
    <source>
        <dbReference type="Proteomes" id="UP001153365"/>
    </source>
</evidence>
<name>A0AAV0BLC9_PHAPC</name>
<dbReference type="SUPFAM" id="SSF50044">
    <property type="entry name" value="SH3-domain"/>
    <property type="match status" value="1"/>
</dbReference>
<sequence length="628" mass="69464">MKVNKRIGKLKQWTGEKLGGQQKTELSEDFQSLEQDVELRKAGVEKLYSVSKEFSKHLTKKIEAEGIDTGKVIPIDALGLVCTNHGEEFGHDSAFGQALTAFGKAQQQIATSTANFSDFLNSGWLSSLEKSLAQMQEYTNQRKKLDSRRLTYDAMLAKVQKSKKEKRDLEDDLRVAKNRYEETSEEVQERAIAVQDSEADQLLALTRLLEIESSWIDEQKRIMDDLKRNWVDSASLRGSGGRKKVTAHTFGAEPAAPAPKPAIKGKVPLSHRSSRTHYSEDDDDYLTNDNNYHHHHHHQFGGAEPHEDEDDDEPDYLPNPRRRPKPAGAPPPKPRAPVTREPSMRERSSNSNFGENRFGGVRIPGMPPGGGGTISDDSVSPTRENPNLRKSNASNRQQQVPKPSSPGLRRSMTVPNSTKPVKILKAKWAYNATESDELELSIGDRVRVTTEVNGEWFIGRNESTGRTGMFPAAYCVAVADEASNENSGRPSAGGDDMFADPDQEEEREEEEEEDAGVDGDETEEDQSEGAALRPSRSMPQANSSPQQQQQQQLRPGSNSYSKVNSGTGKRAPPPPPTRRSATTGGGPSKSTNPSKTVSPNQSFQQQEDNQPEAFGSVSELKKRLGMFK</sequence>
<dbReference type="InterPro" id="IPR036028">
    <property type="entry name" value="SH3-like_dom_sf"/>
</dbReference>
<dbReference type="Proteomes" id="UP001153365">
    <property type="component" value="Unassembled WGS sequence"/>
</dbReference>
<dbReference type="PANTHER" id="PTHR46218">
    <property type="entry name" value="LASP"/>
    <property type="match status" value="1"/>
</dbReference>
<evidence type="ECO:0000256" key="3">
    <source>
        <dbReference type="PROSITE-ProRule" id="PRU00192"/>
    </source>
</evidence>
<dbReference type="SUPFAM" id="SSF103657">
    <property type="entry name" value="BAR/IMD domain-like"/>
    <property type="match status" value="1"/>
</dbReference>
<evidence type="ECO:0000256" key="1">
    <source>
        <dbReference type="ARBA" id="ARBA00022443"/>
    </source>
</evidence>
<evidence type="ECO:0000259" key="7">
    <source>
        <dbReference type="PROSITE" id="PS51021"/>
    </source>
</evidence>
<dbReference type="PANTHER" id="PTHR46218:SF4">
    <property type="entry name" value="LIM AND SH3 DOMAIN PROTEIN LASP"/>
    <property type="match status" value="1"/>
</dbReference>
<feature type="region of interest" description="Disordered" evidence="5">
    <location>
        <begin position="481"/>
        <end position="628"/>
    </location>
</feature>
<evidence type="ECO:0008006" key="10">
    <source>
        <dbReference type="Google" id="ProtNLM"/>
    </source>
</evidence>
<dbReference type="CDD" id="cd00174">
    <property type="entry name" value="SH3"/>
    <property type="match status" value="1"/>
</dbReference>
<evidence type="ECO:0000256" key="4">
    <source>
        <dbReference type="SAM" id="Coils"/>
    </source>
</evidence>
<keyword evidence="1 3" id="KW-0728">SH3 domain</keyword>
<reference evidence="8" key="1">
    <citation type="submission" date="2022-06" db="EMBL/GenBank/DDBJ databases">
        <authorList>
            <consortium name="SYNGENTA / RWTH Aachen University"/>
        </authorList>
    </citation>
    <scope>NUCLEOTIDE SEQUENCE</scope>
</reference>
<keyword evidence="4" id="KW-0175">Coiled coil</keyword>
<feature type="compositionally biased region" description="Polar residues" evidence="5">
    <location>
        <begin position="375"/>
        <end position="402"/>
    </location>
</feature>
<dbReference type="Gene3D" id="1.20.1270.60">
    <property type="entry name" value="Arfaptin homology (AH) domain/BAR domain"/>
    <property type="match status" value="1"/>
</dbReference>
<feature type="domain" description="BAR" evidence="7">
    <location>
        <begin position="15"/>
        <end position="239"/>
    </location>
</feature>
<protein>
    <recommendedName>
        <fullName evidence="10">SH3 domain-containing protein</fullName>
    </recommendedName>
</protein>
<gene>
    <name evidence="8" type="ORF">PPACK8108_LOCUS23023</name>
</gene>
<feature type="coiled-coil region" evidence="4">
    <location>
        <begin position="128"/>
        <end position="190"/>
    </location>
</feature>
<dbReference type="InterPro" id="IPR051759">
    <property type="entry name" value="LIM-SH3_domain_protein"/>
</dbReference>
<dbReference type="Pfam" id="PF03114">
    <property type="entry name" value="BAR"/>
    <property type="match status" value="1"/>
</dbReference>
<evidence type="ECO:0000259" key="6">
    <source>
        <dbReference type="PROSITE" id="PS50002"/>
    </source>
</evidence>
<feature type="compositionally biased region" description="Acidic residues" evidence="5">
    <location>
        <begin position="497"/>
        <end position="527"/>
    </location>
</feature>
<feature type="domain" description="SH3" evidence="6">
    <location>
        <begin position="419"/>
        <end position="480"/>
    </location>
</feature>
<feature type="compositionally biased region" description="Polar residues" evidence="5">
    <location>
        <begin position="553"/>
        <end position="564"/>
    </location>
</feature>
<accession>A0AAV0BLC9</accession>
<feature type="compositionally biased region" description="Polar residues" evidence="5">
    <location>
        <begin position="589"/>
        <end position="608"/>
    </location>
</feature>
<dbReference type="SMART" id="SM00326">
    <property type="entry name" value="SH3"/>
    <property type="match status" value="1"/>
</dbReference>
<proteinExistence type="predicted"/>
<feature type="compositionally biased region" description="Acidic residues" evidence="5">
    <location>
        <begin position="306"/>
        <end position="315"/>
    </location>
</feature>
<comment type="caution">
    <text evidence="8">The sequence shown here is derived from an EMBL/GenBank/DDBJ whole genome shotgun (WGS) entry which is preliminary data.</text>
</comment>